<feature type="transmembrane region" description="Helical" evidence="1">
    <location>
        <begin position="43"/>
        <end position="65"/>
    </location>
</feature>
<dbReference type="AlphaFoldDB" id="A0A942T2L9"/>
<reference evidence="2" key="1">
    <citation type="submission" date="2021-05" db="EMBL/GenBank/DDBJ databases">
        <title>Novel Bacillus species.</title>
        <authorList>
            <person name="Liu G."/>
        </authorList>
    </citation>
    <scope>NUCLEOTIDE SEQUENCE</scope>
    <source>
        <strain evidence="2 4">FJAT-50051</strain>
    </source>
</reference>
<gene>
    <name evidence="3" type="ORF">KHB02_013120</name>
    <name evidence="2" type="ORF">KHB02_26300</name>
</gene>
<name>A0A942T2L9_9BACI</name>
<dbReference type="RefSeq" id="WP_213144778.1">
    <property type="nucleotide sequence ID" value="NZ_JAGYPE020000021.1"/>
</dbReference>
<proteinExistence type="predicted"/>
<sequence>MKQKTRSLYEKVVDFKRYGTVLLAVGIFFFIGVIIPSDTKTDMDLNICILSSMSFLAASILFFTFSKQCEMKLLEIEDGQDYYSKK</sequence>
<dbReference type="Pfam" id="PF14143">
    <property type="entry name" value="YrhC"/>
    <property type="match status" value="1"/>
</dbReference>
<dbReference type="Proteomes" id="UP000677265">
    <property type="component" value="Unassembled WGS sequence"/>
</dbReference>
<dbReference type="EMBL" id="JAGYPE020000021">
    <property type="protein sequence ID" value="MCH6266464.1"/>
    <property type="molecule type" value="Genomic_DNA"/>
</dbReference>
<accession>A0A942T2L9</accession>
<dbReference type="InterPro" id="IPR025418">
    <property type="entry name" value="YrhC-like"/>
</dbReference>
<evidence type="ECO:0000313" key="2">
    <source>
        <dbReference type="EMBL" id="MBS4184894.1"/>
    </source>
</evidence>
<evidence type="ECO:0000313" key="3">
    <source>
        <dbReference type="EMBL" id="MCH6266464.1"/>
    </source>
</evidence>
<evidence type="ECO:0000313" key="4">
    <source>
        <dbReference type="Proteomes" id="UP000677265"/>
    </source>
</evidence>
<keyword evidence="1" id="KW-0472">Membrane</keyword>
<comment type="caution">
    <text evidence="2">The sequence shown here is derived from an EMBL/GenBank/DDBJ whole genome shotgun (WGS) entry which is preliminary data.</text>
</comment>
<evidence type="ECO:0000256" key="1">
    <source>
        <dbReference type="SAM" id="Phobius"/>
    </source>
</evidence>
<dbReference type="EMBL" id="JAGYPE010000005">
    <property type="protein sequence ID" value="MBS4184894.1"/>
    <property type="molecule type" value="Genomic_DNA"/>
</dbReference>
<keyword evidence="1" id="KW-1133">Transmembrane helix</keyword>
<keyword evidence="4" id="KW-1185">Reference proteome</keyword>
<keyword evidence="1" id="KW-0812">Transmembrane</keyword>
<protein>
    <submittedName>
        <fullName evidence="3">YrhC family protein</fullName>
    </submittedName>
</protein>
<feature type="transmembrane region" description="Helical" evidence="1">
    <location>
        <begin position="20"/>
        <end position="37"/>
    </location>
</feature>
<organism evidence="2">
    <name type="scientific">Neobacillus citreus</name>
    <dbReference type="NCBI Taxonomy" id="2833578"/>
    <lineage>
        <taxon>Bacteria</taxon>
        <taxon>Bacillati</taxon>
        <taxon>Bacillota</taxon>
        <taxon>Bacilli</taxon>
        <taxon>Bacillales</taxon>
        <taxon>Bacillaceae</taxon>
        <taxon>Neobacillus</taxon>
    </lineage>
</organism>